<evidence type="ECO:0000256" key="3">
    <source>
        <dbReference type="PROSITE-ProRule" id="PRU00221"/>
    </source>
</evidence>
<feature type="compositionally biased region" description="Basic and acidic residues" evidence="4">
    <location>
        <begin position="641"/>
        <end position="658"/>
    </location>
</feature>
<dbReference type="InterPro" id="IPR036322">
    <property type="entry name" value="WD40_repeat_dom_sf"/>
</dbReference>
<dbReference type="Pfam" id="PF00400">
    <property type="entry name" value="WD40"/>
    <property type="match status" value="2"/>
</dbReference>
<accession>A0AAW1QQH6</accession>
<dbReference type="PROSITE" id="PS50082">
    <property type="entry name" value="WD_REPEATS_2"/>
    <property type="match status" value="1"/>
</dbReference>
<dbReference type="PANTHER" id="PTHR15574:SF21">
    <property type="entry name" value="DDB1- AND CUL4-ASSOCIATED FACTOR 8"/>
    <property type="match status" value="1"/>
</dbReference>
<evidence type="ECO:0000313" key="5">
    <source>
        <dbReference type="EMBL" id="KAK9823322.1"/>
    </source>
</evidence>
<dbReference type="PROSITE" id="PS50294">
    <property type="entry name" value="WD_REPEATS_REGION"/>
    <property type="match status" value="1"/>
</dbReference>
<organism evidence="5 6">
    <name type="scientific">[Myrmecia] bisecta</name>
    <dbReference type="NCBI Taxonomy" id="41462"/>
    <lineage>
        <taxon>Eukaryota</taxon>
        <taxon>Viridiplantae</taxon>
        <taxon>Chlorophyta</taxon>
        <taxon>core chlorophytes</taxon>
        <taxon>Trebouxiophyceae</taxon>
        <taxon>Trebouxiales</taxon>
        <taxon>Trebouxiaceae</taxon>
        <taxon>Myrmecia</taxon>
    </lineage>
</organism>
<protein>
    <submittedName>
        <fullName evidence="5">Uncharacterized protein</fullName>
    </submittedName>
</protein>
<dbReference type="InterPro" id="IPR045151">
    <property type="entry name" value="DCAF8"/>
</dbReference>
<dbReference type="Gene3D" id="2.130.10.10">
    <property type="entry name" value="YVTN repeat-like/Quinoprotein amine dehydrogenase"/>
    <property type="match status" value="2"/>
</dbReference>
<evidence type="ECO:0000256" key="2">
    <source>
        <dbReference type="ARBA" id="ARBA00022737"/>
    </source>
</evidence>
<feature type="compositionally biased region" description="Low complexity" evidence="4">
    <location>
        <begin position="333"/>
        <end position="350"/>
    </location>
</feature>
<dbReference type="PANTHER" id="PTHR15574">
    <property type="entry name" value="WD REPEAT DOMAIN-CONTAINING FAMILY"/>
    <property type="match status" value="1"/>
</dbReference>
<gene>
    <name evidence="5" type="ORF">WJX72_001905</name>
</gene>
<reference evidence="5 6" key="1">
    <citation type="journal article" date="2024" name="Nat. Commun.">
        <title>Phylogenomics reveals the evolutionary origins of lichenization in chlorophyte algae.</title>
        <authorList>
            <person name="Puginier C."/>
            <person name="Libourel C."/>
            <person name="Otte J."/>
            <person name="Skaloud P."/>
            <person name="Haon M."/>
            <person name="Grisel S."/>
            <person name="Petersen M."/>
            <person name="Berrin J.G."/>
            <person name="Delaux P.M."/>
            <person name="Dal Grande F."/>
            <person name="Keller J."/>
        </authorList>
    </citation>
    <scope>NUCLEOTIDE SEQUENCE [LARGE SCALE GENOMIC DNA]</scope>
    <source>
        <strain evidence="5 6">SAG 2043</strain>
    </source>
</reference>
<feature type="compositionally biased region" description="Acidic residues" evidence="4">
    <location>
        <begin position="626"/>
        <end position="640"/>
    </location>
</feature>
<dbReference type="AlphaFoldDB" id="A0AAW1QQH6"/>
<feature type="region of interest" description="Disordered" evidence="4">
    <location>
        <begin position="603"/>
        <end position="658"/>
    </location>
</feature>
<comment type="caution">
    <text evidence="5">The sequence shown here is derived from an EMBL/GenBank/DDBJ whole genome shotgun (WGS) entry which is preliminary data.</text>
</comment>
<feature type="compositionally biased region" description="Low complexity" evidence="4">
    <location>
        <begin position="450"/>
        <end position="459"/>
    </location>
</feature>
<dbReference type="GO" id="GO:0005737">
    <property type="term" value="C:cytoplasm"/>
    <property type="evidence" value="ECO:0007669"/>
    <property type="project" value="TreeGrafter"/>
</dbReference>
<dbReference type="EMBL" id="JALJOR010000002">
    <property type="protein sequence ID" value="KAK9823322.1"/>
    <property type="molecule type" value="Genomic_DNA"/>
</dbReference>
<dbReference type="SUPFAM" id="SSF50978">
    <property type="entry name" value="WD40 repeat-like"/>
    <property type="match status" value="1"/>
</dbReference>
<evidence type="ECO:0000256" key="1">
    <source>
        <dbReference type="ARBA" id="ARBA00022574"/>
    </source>
</evidence>
<evidence type="ECO:0000313" key="6">
    <source>
        <dbReference type="Proteomes" id="UP001489004"/>
    </source>
</evidence>
<dbReference type="SMART" id="SM00320">
    <property type="entry name" value="WD40"/>
    <property type="match status" value="7"/>
</dbReference>
<keyword evidence="1 3" id="KW-0853">WD repeat</keyword>
<name>A0AAW1QQH6_9CHLO</name>
<sequence>MYSSLDLRQQGRIQRPHTFIRKTSASLDLVQRLQLAGVLEGHHGCVNTVSFSPHDGVILVSGSDDKQICFWDWQAGTRTLRYHSGHRNNVFQARIMPESSNKTVVTCAADGQVRIAFLPEAGGRSIETKPLAVHEGRAHKLAVEPGSASCFFSCGEDGNVFHFDLREPHSMRREMQVCKASAYGGTSEVELNSIHCNPMRAWEFTVAGGDQYVRVFDMRRAMYATASHRNHRPLPGPTTSSEPVRQLTPAHLRRSRTAHITCAQFSCSGEIVASYNDENIYLFAADGSAHHRARRSSSSARRASSKRGRNDTRDTQNMGAGMSHPLESAPKRSAPAQQLPQQSAGQLAQARINTIQSDDSRHPALDGSSVQSASPRQEAGASPSRLASASKGSMQAADEHVAPGPNTPKVADLRPSLLNLPARSRVRARSSDAYGSDDEDSEGGGDGRAHSSSSSGEEPSSAEDDQVLQVYKGHRNARTVKGVSFMGASDEYVVSGSDDGHIYIWSKSDGQLRQWLLGDEDVVNCLEPHPTMPITLATSGIEHSIKLWTPTGEARQVPGADAAATMRANAERQGRGRSQMSMLFTPQMLASLMQLAPAELARRRRRRGRADEGVSDEESSGFAGMESDDDTDDDADEDLDGEHGHLPRQLRRDECTIS</sequence>
<dbReference type="InterPro" id="IPR001680">
    <property type="entry name" value="WD40_rpt"/>
</dbReference>
<feature type="region of interest" description="Disordered" evidence="4">
    <location>
        <begin position="287"/>
        <end position="464"/>
    </location>
</feature>
<dbReference type="GO" id="GO:0080008">
    <property type="term" value="C:Cul4-RING E3 ubiquitin ligase complex"/>
    <property type="evidence" value="ECO:0007669"/>
    <property type="project" value="TreeGrafter"/>
</dbReference>
<proteinExistence type="predicted"/>
<dbReference type="InterPro" id="IPR015943">
    <property type="entry name" value="WD40/YVTN_repeat-like_dom_sf"/>
</dbReference>
<feature type="repeat" description="WD" evidence="3">
    <location>
        <begin position="39"/>
        <end position="81"/>
    </location>
</feature>
<evidence type="ECO:0000256" key="4">
    <source>
        <dbReference type="SAM" id="MobiDB-lite"/>
    </source>
</evidence>
<dbReference type="Proteomes" id="UP001489004">
    <property type="component" value="Unassembled WGS sequence"/>
</dbReference>
<keyword evidence="2" id="KW-0677">Repeat</keyword>
<keyword evidence="6" id="KW-1185">Reference proteome</keyword>
<feature type="region of interest" description="Disordered" evidence="4">
    <location>
        <begin position="227"/>
        <end position="251"/>
    </location>
</feature>